<gene>
    <name evidence="2" type="ORF">A2961_00305</name>
</gene>
<dbReference type="SUPFAM" id="SSF89372">
    <property type="entry name" value="Fucose-specific lectin"/>
    <property type="match status" value="1"/>
</dbReference>
<keyword evidence="1" id="KW-0472">Membrane</keyword>
<accession>A0A1F8BKX9</accession>
<protein>
    <submittedName>
        <fullName evidence="2">Uncharacterized protein</fullName>
    </submittedName>
</protein>
<feature type="transmembrane region" description="Helical" evidence="1">
    <location>
        <begin position="76"/>
        <end position="98"/>
    </location>
</feature>
<comment type="caution">
    <text evidence="2">The sequence shown here is derived from an EMBL/GenBank/DDBJ whole genome shotgun (WGS) entry which is preliminary data.</text>
</comment>
<evidence type="ECO:0000256" key="1">
    <source>
        <dbReference type="SAM" id="Phobius"/>
    </source>
</evidence>
<reference evidence="2 3" key="1">
    <citation type="journal article" date="2016" name="Nat. Commun.">
        <title>Thousands of microbial genomes shed light on interconnected biogeochemical processes in an aquifer system.</title>
        <authorList>
            <person name="Anantharaman K."/>
            <person name="Brown C.T."/>
            <person name="Hug L.A."/>
            <person name="Sharon I."/>
            <person name="Castelle C.J."/>
            <person name="Probst A.J."/>
            <person name="Thomas B.C."/>
            <person name="Singh A."/>
            <person name="Wilkins M.J."/>
            <person name="Karaoz U."/>
            <person name="Brodie E.L."/>
            <person name="Williams K.H."/>
            <person name="Hubbard S.S."/>
            <person name="Banfield J.F."/>
        </authorList>
    </citation>
    <scope>NUCLEOTIDE SEQUENCE [LARGE SCALE GENOMIC DNA]</scope>
</reference>
<proteinExistence type="predicted"/>
<organism evidence="2 3">
    <name type="scientific">Candidatus Woesebacteria bacterium RIFCSPLOWO2_01_FULL_39_21</name>
    <dbReference type="NCBI Taxonomy" id="1802519"/>
    <lineage>
        <taxon>Bacteria</taxon>
        <taxon>Candidatus Woeseibacteriota</taxon>
    </lineage>
</organism>
<dbReference type="Proteomes" id="UP000177082">
    <property type="component" value="Unassembled WGS sequence"/>
</dbReference>
<dbReference type="STRING" id="1802519.A2961_00305"/>
<sequence length="1370" mass="150746">MVPFQAYAAVKGFIEHSEGPWFRTPKTGKITDIFTRGKFFRWIGGILPGRVVPSLATANHQFNNFNIKIKKGRRKYVGKFLITILLAISTTLLSYVPYIEIFDDVEAPLPGSGIILKPNLSLVKEVQAATDTEKELQHTGGKTDFIQDFSWGVLTINTDKSIYIPNQKAILSFAVLDEEGKMVCDAKLTLEIIDPRGEKTILSTEAGTVIVNEECQIYGFTSSPDYEASYQVGDVGRYQMKLSAKTQNGTHEVLDSFEVQETAPFDIERNTSTRIYPEVTYPVSFTITANEDFEGIIEETVPVSIDIFPSATSQSYDNLEIKDQVRIISWNVTIKKGESFNLGYKFDAPNISPEFYVIGPLKFIKRDQLVFQETRLWQIASDAVYAQPHFRIRSGDTVGLNTDSDWAATLDANLTMDAGKRFRVRYEVEETTGTGGINSFKLQYRWKPNGGSFGAWTDAPGRGVSGESGPIQVLDSGQYNDGDAASTDLLSGSSLTFDNAGTGEENRTTGTITLSNEHAEYEFTIMIRGTYGGPTRVKDDDQVEFRIVENSGTAFAGTYTVPTITVNMPDYFLSPATIESPGTIGPFKDTNGNLYFFIEPTSISGAGNFEPEIIKSTDGGKTWDLVDTANSPVSNDDPESADIFQDGNTLHICVQRGHSATDVMYDTFRLSDHPTNADTWGIIDETVRASANAADQSCGIVKRSDSTVVVFYRYNDGTNHRVGYKIRSSGGSWGSENNLDTTASTDFVFSGVVLGASDKTHIFYRDETNNDIYHKSLSSADSLSSREIVESDAQSGTRMWGTSKPVYWDNAGSEKIMVLVRDNSDGLLYSVVVTDDGTPEARKQVSDTAVRNDPSGALSKQPVADLVVDTATDIIYATFSPSNDNDLDLDRSTNDGGWGTDTNILDIVTTDFVRGQIFTHSSGNGGAKVYGYWYDNNGLGENGFTWYTEVAIDSTSATATAYSFQRKTFFDSANARYWTFYHDGDEIDIRYSSDDGETWSAITALAYDTNDFSVWWKQIGSTEYVWLAVATADDIVVRRGELSTTSISWHATSQVALNGSGASDTYANAYVSLDSSNMVWVLARYYNGTNYVVNVVDSTAAGDSNWATLSWNTKSQLSDNQTNANVYGNIVPLSSQDMYATFVASTALEGCWWDDSAGSWKDSGSLSCTSGNQDAIDTEVTGLTKNISTVADVTNYDVHIIFIDDAATDQVSYKRWDSGTLAWDSSATLVADAADGNDAYSSLSYDSTGTDLYALWIDTSASDIFYSSCDIATECNLASEWAAETNWKSTGTNTYVTSNYDGAGRIFAEWTVGNASPYSIGWDIIIVPENLWLFVGLVPFLPLLLRKKRKKHLDLSVLNQIYERTKQRTV</sequence>
<evidence type="ECO:0000313" key="3">
    <source>
        <dbReference type="Proteomes" id="UP000177082"/>
    </source>
</evidence>
<dbReference type="EMBL" id="MGHF01000007">
    <property type="protein sequence ID" value="OGM64319.1"/>
    <property type="molecule type" value="Genomic_DNA"/>
</dbReference>
<evidence type="ECO:0000313" key="2">
    <source>
        <dbReference type="EMBL" id="OGM64319.1"/>
    </source>
</evidence>
<name>A0A1F8BKX9_9BACT</name>
<keyword evidence="1" id="KW-1133">Transmembrane helix</keyword>
<keyword evidence="1" id="KW-0812">Transmembrane</keyword>
<dbReference type="Gene3D" id="2.60.40.1930">
    <property type="match status" value="1"/>
</dbReference>